<organism evidence="3 4">
    <name type="scientific">Acrocarpospora corrugata</name>
    <dbReference type="NCBI Taxonomy" id="35763"/>
    <lineage>
        <taxon>Bacteria</taxon>
        <taxon>Bacillati</taxon>
        <taxon>Actinomycetota</taxon>
        <taxon>Actinomycetes</taxon>
        <taxon>Streptosporangiales</taxon>
        <taxon>Streptosporangiaceae</taxon>
        <taxon>Acrocarpospora</taxon>
    </lineage>
</organism>
<dbReference type="Proteomes" id="UP000334990">
    <property type="component" value="Unassembled WGS sequence"/>
</dbReference>
<protein>
    <recommendedName>
        <fullName evidence="5">DUF305 domain-containing protein</fullName>
    </recommendedName>
</protein>
<feature type="compositionally biased region" description="Basic and acidic residues" evidence="1">
    <location>
        <begin position="159"/>
        <end position="175"/>
    </location>
</feature>
<evidence type="ECO:0000256" key="1">
    <source>
        <dbReference type="SAM" id="MobiDB-lite"/>
    </source>
</evidence>
<evidence type="ECO:0000313" key="4">
    <source>
        <dbReference type="Proteomes" id="UP000334990"/>
    </source>
</evidence>
<feature type="compositionally biased region" description="Low complexity" evidence="1">
    <location>
        <begin position="28"/>
        <end position="49"/>
    </location>
</feature>
<evidence type="ECO:0008006" key="5">
    <source>
        <dbReference type="Google" id="ProtNLM"/>
    </source>
</evidence>
<evidence type="ECO:0000313" key="3">
    <source>
        <dbReference type="EMBL" id="GES02687.1"/>
    </source>
</evidence>
<reference evidence="3 4" key="1">
    <citation type="submission" date="2019-10" db="EMBL/GenBank/DDBJ databases">
        <title>Whole genome shotgun sequence of Acrocarpospora corrugata NBRC 13972.</title>
        <authorList>
            <person name="Ichikawa N."/>
            <person name="Kimura A."/>
            <person name="Kitahashi Y."/>
            <person name="Komaki H."/>
            <person name="Oguchi A."/>
        </authorList>
    </citation>
    <scope>NUCLEOTIDE SEQUENCE [LARGE SCALE GENOMIC DNA]</scope>
    <source>
        <strain evidence="3 4">NBRC 13972</strain>
    </source>
</reference>
<feature type="compositionally biased region" description="Basic and acidic residues" evidence="1">
    <location>
        <begin position="77"/>
        <end position="92"/>
    </location>
</feature>
<dbReference type="EMBL" id="BLAD01000061">
    <property type="protein sequence ID" value="GES02687.1"/>
    <property type="molecule type" value="Genomic_DNA"/>
</dbReference>
<name>A0A5M3W0P6_9ACTN</name>
<comment type="caution">
    <text evidence="3">The sequence shown here is derived from an EMBL/GenBank/DDBJ whole genome shotgun (WGS) entry which is preliminary data.</text>
</comment>
<keyword evidence="2" id="KW-0732">Signal</keyword>
<keyword evidence="4" id="KW-1185">Reference proteome</keyword>
<feature type="region of interest" description="Disordered" evidence="1">
    <location>
        <begin position="28"/>
        <end position="101"/>
    </location>
</feature>
<feature type="chain" id="PRO_5038400359" description="DUF305 domain-containing protein" evidence="2">
    <location>
        <begin position="27"/>
        <end position="240"/>
    </location>
</feature>
<proteinExistence type="predicted"/>
<dbReference type="AlphaFoldDB" id="A0A5M3W0P6"/>
<dbReference type="RefSeq" id="WP_155338906.1">
    <property type="nucleotide sequence ID" value="NZ_BAAABN010000011.1"/>
</dbReference>
<feature type="region of interest" description="Disordered" evidence="1">
    <location>
        <begin position="153"/>
        <end position="176"/>
    </location>
</feature>
<evidence type="ECO:0000256" key="2">
    <source>
        <dbReference type="SAM" id="SignalP"/>
    </source>
</evidence>
<accession>A0A5M3W0P6</accession>
<gene>
    <name evidence="3" type="ORF">Acor_47530</name>
</gene>
<feature type="signal peptide" evidence="2">
    <location>
        <begin position="1"/>
        <end position="26"/>
    </location>
</feature>
<sequence>MRTRKRLLVATIALIVAGGTTGSALAGADPKAGAAAGPAAKGGPSACSADGLKTGAPEPEPAQPLKKPGGSIAKPGAPDDKPNDMPKDKPEDGSLLFNGPAPDLMAQALGITHDQAVQVAHQIEDLAAANNGIDVGRTSAELRDALNLVKRSLDCSTPSDDKKGDPGQKQDDGHGTEILAAALGVTKDQAEAVRAKVDALSARTNGIDPNGADFAQIAAGVGKTPAELRDALNQVKQAPR</sequence>